<gene>
    <name evidence="2" type="ORF">TD95_001758</name>
</gene>
<keyword evidence="3" id="KW-1185">Reference proteome</keyword>
<dbReference type="PANTHER" id="PTHR35596:SF1">
    <property type="entry name" value="MICROBIAL-TYPE PARG CATALYTIC DOMAIN-CONTAINING PROTEIN"/>
    <property type="match status" value="1"/>
</dbReference>
<dbReference type="PANTHER" id="PTHR35596">
    <property type="entry name" value="DUF2263 DOMAIN-CONTAINING PROTEIN"/>
    <property type="match status" value="1"/>
</dbReference>
<organism evidence="2 3">
    <name type="scientific">Thielaviopsis punctulata</name>
    <dbReference type="NCBI Taxonomy" id="72032"/>
    <lineage>
        <taxon>Eukaryota</taxon>
        <taxon>Fungi</taxon>
        <taxon>Dikarya</taxon>
        <taxon>Ascomycota</taxon>
        <taxon>Pezizomycotina</taxon>
        <taxon>Sordariomycetes</taxon>
        <taxon>Hypocreomycetidae</taxon>
        <taxon>Microascales</taxon>
        <taxon>Ceratocystidaceae</taxon>
        <taxon>Thielaviopsis</taxon>
    </lineage>
</organism>
<dbReference type="Pfam" id="PF10021">
    <property type="entry name" value="PARG_cat_microb"/>
    <property type="match status" value="1"/>
</dbReference>
<feature type="domain" description="Microbial-type PARG catalytic" evidence="1">
    <location>
        <begin position="43"/>
        <end position="168"/>
    </location>
</feature>
<protein>
    <recommendedName>
        <fullName evidence="1">Microbial-type PARG catalytic domain-containing protein</fullName>
    </recommendedName>
</protein>
<dbReference type="OrthoDB" id="9985428at2759"/>
<dbReference type="AlphaFoldDB" id="A0A0F4Z8A1"/>
<comment type="caution">
    <text evidence="2">The sequence shown here is derived from an EMBL/GenBank/DDBJ whole genome shotgun (WGS) entry which is preliminary data.</text>
</comment>
<dbReference type="EMBL" id="LAEV01002236">
    <property type="protein sequence ID" value="KKA26311.1"/>
    <property type="molecule type" value="Genomic_DNA"/>
</dbReference>
<evidence type="ECO:0000313" key="3">
    <source>
        <dbReference type="Proteomes" id="UP000033483"/>
    </source>
</evidence>
<accession>A0A0F4Z8A1</accession>
<proteinExistence type="predicted"/>
<evidence type="ECO:0000259" key="1">
    <source>
        <dbReference type="Pfam" id="PF10021"/>
    </source>
</evidence>
<dbReference type="InterPro" id="IPR019261">
    <property type="entry name" value="PARG_cat_microbial"/>
</dbReference>
<sequence>MSQPQPQPKRPAGPKRTANLQAVAYNTKHLPALVAQRTDIDTAASVCYTPQTALPPLDPAKSPRHPLSTVSVWNDDTVTAALRLDAIVHQARADIAAAPASAAHQPAPGPRVAIVNFANAMTPGGGYIGGATAQEEAICYRSSLYFSLQRASYPWASEHVLYTRDVLVHRGDSRVGMPLLMDLDPKMTVHDLPVISAVSVAAEINPMQNSLKGAPGESGHRIPKAQVFAKAEDRDLYKTKVRMVLRAMGHNGHSALILGALGCGVFANPAHDAALCWREVLEEKEFRGWFSHVWFAIMGDVGANSNFHIFSEYLAGIYV</sequence>
<reference evidence="2 3" key="1">
    <citation type="submission" date="2015-03" db="EMBL/GenBank/DDBJ databases">
        <authorList>
            <person name="Radwan O."/>
            <person name="Al-Naeli F.A."/>
            <person name="Rendon G.A."/>
            <person name="Fields C."/>
        </authorList>
    </citation>
    <scope>NUCLEOTIDE SEQUENCE [LARGE SCALE GENOMIC DNA]</scope>
    <source>
        <strain evidence="2">CR-DP1</strain>
    </source>
</reference>
<dbReference type="SUPFAM" id="SSF52949">
    <property type="entry name" value="Macro domain-like"/>
    <property type="match status" value="1"/>
</dbReference>
<dbReference type="Gene3D" id="3.40.220.10">
    <property type="entry name" value="Leucine Aminopeptidase, subunit E, domain 1"/>
    <property type="match status" value="1"/>
</dbReference>
<dbReference type="InterPro" id="IPR043472">
    <property type="entry name" value="Macro_dom-like"/>
</dbReference>
<name>A0A0F4Z8A1_9PEZI</name>
<evidence type="ECO:0000313" key="2">
    <source>
        <dbReference type="EMBL" id="KKA26311.1"/>
    </source>
</evidence>
<dbReference type="Proteomes" id="UP000033483">
    <property type="component" value="Unassembled WGS sequence"/>
</dbReference>